<organism evidence="5 6">
    <name type="scientific">Rhodococcoides kyotonense</name>
    <dbReference type="NCBI Taxonomy" id="398843"/>
    <lineage>
        <taxon>Bacteria</taxon>
        <taxon>Bacillati</taxon>
        <taxon>Actinomycetota</taxon>
        <taxon>Actinomycetes</taxon>
        <taxon>Mycobacteriales</taxon>
        <taxon>Nocardiaceae</taxon>
        <taxon>Rhodococcoides</taxon>
    </lineage>
</organism>
<comment type="similarity">
    <text evidence="2">Belongs to the DapA family.</text>
</comment>
<dbReference type="InterPro" id="IPR013785">
    <property type="entry name" value="Aldolase_TIM"/>
</dbReference>
<dbReference type="CDD" id="cd00408">
    <property type="entry name" value="DHDPS-like"/>
    <property type="match status" value="1"/>
</dbReference>
<dbReference type="Gene3D" id="3.20.20.70">
    <property type="entry name" value="Aldolase class I"/>
    <property type="match status" value="1"/>
</dbReference>
<feature type="active site" description="Proton donor/acceptor" evidence="3">
    <location>
        <position position="134"/>
    </location>
</feature>
<keyword evidence="1 2" id="KW-0456">Lyase</keyword>
<dbReference type="PIRSF" id="PIRSF001365">
    <property type="entry name" value="DHDPS"/>
    <property type="match status" value="1"/>
</dbReference>
<dbReference type="Pfam" id="PF00701">
    <property type="entry name" value="DHDPS"/>
    <property type="match status" value="1"/>
</dbReference>
<evidence type="ECO:0000313" key="5">
    <source>
        <dbReference type="EMBL" id="SNT50740.1"/>
    </source>
</evidence>
<evidence type="ECO:0000256" key="3">
    <source>
        <dbReference type="PIRSR" id="PIRSR001365-1"/>
    </source>
</evidence>
<feature type="active site" description="Schiff-base intermediate with substrate" evidence="3">
    <location>
        <position position="162"/>
    </location>
</feature>
<protein>
    <submittedName>
        <fullName evidence="5">4-hydroxy-tetrahydrodipicolinate synthase</fullName>
    </submittedName>
</protein>
<dbReference type="OrthoDB" id="9778880at2"/>
<name>A0A239N7M4_9NOCA</name>
<feature type="binding site" evidence="4">
    <location>
        <position position="203"/>
    </location>
    <ligand>
        <name>pyruvate</name>
        <dbReference type="ChEBI" id="CHEBI:15361"/>
    </ligand>
</feature>
<dbReference type="PRINTS" id="PR00146">
    <property type="entry name" value="DHPICSNTHASE"/>
</dbReference>
<dbReference type="PANTHER" id="PTHR12128">
    <property type="entry name" value="DIHYDRODIPICOLINATE SYNTHASE"/>
    <property type="match status" value="1"/>
</dbReference>
<dbReference type="SMART" id="SM01130">
    <property type="entry name" value="DHDPS"/>
    <property type="match status" value="1"/>
</dbReference>
<dbReference type="EMBL" id="FZOW01000031">
    <property type="protein sequence ID" value="SNT50740.1"/>
    <property type="molecule type" value="Genomic_DNA"/>
</dbReference>
<dbReference type="AlphaFoldDB" id="A0A239N7M4"/>
<dbReference type="GO" id="GO:0008840">
    <property type="term" value="F:4-hydroxy-tetrahydrodipicolinate synthase activity"/>
    <property type="evidence" value="ECO:0007669"/>
    <property type="project" value="TreeGrafter"/>
</dbReference>
<evidence type="ECO:0000256" key="4">
    <source>
        <dbReference type="PIRSR" id="PIRSR001365-2"/>
    </source>
</evidence>
<dbReference type="SUPFAM" id="SSF51569">
    <property type="entry name" value="Aldolase"/>
    <property type="match status" value="1"/>
</dbReference>
<sequence length="293" mass="31704">MKPWHGIVVASAIPMRTDLSIDYDKFQEHVAFLAANGCHGITPNGSLGEYQVLTDEERAKLVELAVEAAPDGFSVVPGVSAYGSAEATRWAQQAADAGAHAVLCLPPNSYKANADEIFDHYKAVGEVGIPIVAYNNPFDTNVDLSPDLVARLAEIEQVVAIKEFSGDVRRVHEIANLAPSIDIIAGADDVVVECLLMGAVGWIGGFSNSMPLVCAKLYEYATTGEVDKAVELYRTVHAAFQWDSRHTFIQAIKLSMDMGGRYGGPCRPPRHPLSSEDEAQARKDFERAFAVNV</sequence>
<dbReference type="PANTHER" id="PTHR12128:SF72">
    <property type="entry name" value="DIHYDRODIPICOLINATE SYNTHASE"/>
    <property type="match status" value="1"/>
</dbReference>
<proteinExistence type="inferred from homology"/>
<evidence type="ECO:0000256" key="1">
    <source>
        <dbReference type="ARBA" id="ARBA00023239"/>
    </source>
</evidence>
<keyword evidence="6" id="KW-1185">Reference proteome</keyword>
<dbReference type="InterPro" id="IPR002220">
    <property type="entry name" value="DapA-like"/>
</dbReference>
<dbReference type="Proteomes" id="UP000198327">
    <property type="component" value="Unassembled WGS sequence"/>
</dbReference>
<dbReference type="RefSeq" id="WP_089252574.1">
    <property type="nucleotide sequence ID" value="NZ_FZOW01000031.1"/>
</dbReference>
<evidence type="ECO:0000256" key="2">
    <source>
        <dbReference type="PIRNR" id="PIRNR001365"/>
    </source>
</evidence>
<evidence type="ECO:0000313" key="6">
    <source>
        <dbReference type="Proteomes" id="UP000198327"/>
    </source>
</evidence>
<gene>
    <name evidence="5" type="ORF">SAMN05421642_1317</name>
</gene>
<accession>A0A239N7M4</accession>
<reference evidence="6" key="1">
    <citation type="submission" date="2017-06" db="EMBL/GenBank/DDBJ databases">
        <authorList>
            <person name="Varghese N."/>
            <person name="Submissions S."/>
        </authorList>
    </citation>
    <scope>NUCLEOTIDE SEQUENCE [LARGE SCALE GENOMIC DNA]</scope>
    <source>
        <strain evidence="6">JCM 23211</strain>
    </source>
</reference>